<evidence type="ECO:0000313" key="2">
    <source>
        <dbReference type="Proteomes" id="UP000595362"/>
    </source>
</evidence>
<dbReference type="EMBL" id="CP066681">
    <property type="protein sequence ID" value="QQG36540.1"/>
    <property type="molecule type" value="Genomic_DNA"/>
</dbReference>
<organism evidence="1 2">
    <name type="scientific">Micavibrio aeruginosavorus</name>
    <dbReference type="NCBI Taxonomy" id="349221"/>
    <lineage>
        <taxon>Bacteria</taxon>
        <taxon>Pseudomonadati</taxon>
        <taxon>Bdellovibrionota</taxon>
        <taxon>Bdellovibrionia</taxon>
        <taxon>Bdellovibrionales</taxon>
        <taxon>Pseudobdellovibrionaceae</taxon>
        <taxon>Micavibrio</taxon>
    </lineage>
</organism>
<name>A0A7T5R2Z4_9BACT</name>
<dbReference type="Gene3D" id="3.40.140.10">
    <property type="entry name" value="Cytidine Deaminase, domain 2"/>
    <property type="match status" value="1"/>
</dbReference>
<evidence type="ECO:0000313" key="1">
    <source>
        <dbReference type="EMBL" id="QQG36540.1"/>
    </source>
</evidence>
<gene>
    <name evidence="1" type="ORF">HYS17_01750</name>
</gene>
<dbReference type="AlphaFoldDB" id="A0A7T5R2Z4"/>
<accession>A0A7T5R2Z4</accession>
<dbReference type="Proteomes" id="UP000595362">
    <property type="component" value="Chromosome"/>
</dbReference>
<proteinExistence type="predicted"/>
<sequence>MSELIAREILTKLVTEADDAAVENVREGRGGPFGASLNVINLENGWIVRIGDVAGNAVLETGVGSAHAEDQALSPENIHALKSALKSRDPAKTAVIVASSAESCPACHAKLEILARLLVSEKLLRLGHFIVAYGASYADTKNIAGFNDEPYHADMLKPEGARLIRVDTIARDRLTHAVQEELLQHEAVVETARGLYAGGDERDHHFTLTPEVTALRAACLHNRENGSATPWDLQRATLYTTTAQIGPLAYAEAQWANIARWVRVAGAESFTPTEAPDISNNDLFAAVAARPYNHSHSALQVIHISPFANRGQQEWARLQAERPERLKTYNGIAST</sequence>
<evidence type="ECO:0008006" key="3">
    <source>
        <dbReference type="Google" id="ProtNLM"/>
    </source>
</evidence>
<reference evidence="1 2" key="1">
    <citation type="submission" date="2020-07" db="EMBL/GenBank/DDBJ databases">
        <title>Huge and variable diversity of episymbiotic CPR bacteria and DPANN archaea in groundwater ecosystems.</title>
        <authorList>
            <person name="He C.Y."/>
            <person name="Keren R."/>
            <person name="Whittaker M."/>
            <person name="Farag I.F."/>
            <person name="Doudna J."/>
            <person name="Cate J.H.D."/>
            <person name="Banfield J.F."/>
        </authorList>
    </citation>
    <scope>NUCLEOTIDE SEQUENCE [LARGE SCALE GENOMIC DNA]</scope>
    <source>
        <strain evidence="1">NC_groundwater_70_Ag_B-0.1um_54_66</strain>
    </source>
</reference>
<protein>
    <recommendedName>
        <fullName evidence="3">CMP/dCMP-type deaminase domain-containing protein</fullName>
    </recommendedName>
</protein>